<dbReference type="GO" id="GO:0005886">
    <property type="term" value="C:plasma membrane"/>
    <property type="evidence" value="ECO:0000318"/>
    <property type="project" value="GO_Central"/>
</dbReference>
<reference evidence="2" key="3">
    <citation type="submission" date="2015-06" db="UniProtKB">
        <authorList>
            <consortium name="EnsemblMetazoa"/>
        </authorList>
    </citation>
    <scope>IDENTIFICATION</scope>
</reference>
<dbReference type="CTD" id="20206429"/>
<sequence>MLFELPGSDNAVTRFECKLIRAMLTSSTCDFLAQVRLKNTKERGTVLCYCVTNTYGMLPSSKCDVNCSDGQSCGGLYSYSVYKGRLECKNFSTHSQYVTVTTFESQQMNLLELEAYPLENCSVMNGGCDDFVCLDVQPDFKEYNASVRCYEPDEDFITIPEASKKKLNFKGCFVAVVSEEKKDKIGTVQSCYEHCVHTVLFAMQNAKYCLCVRSVEHELSANKCNKKCSDDLSCGGRRFYSVYASNKLVKLVDNSCRFTVRFKDQVNRVFAEFDAFNNPLKYHFCLDDVAESVKAYCRSGTCSYG</sequence>
<dbReference type="AlphaFoldDB" id="T1FC80"/>
<proteinExistence type="predicted"/>
<accession>T1FC80</accession>
<reference evidence="3" key="1">
    <citation type="submission" date="2012-12" db="EMBL/GenBank/DDBJ databases">
        <authorList>
            <person name="Hellsten U."/>
            <person name="Grimwood J."/>
            <person name="Chapman J.A."/>
            <person name="Shapiro H."/>
            <person name="Aerts A."/>
            <person name="Otillar R.P."/>
            <person name="Terry A.Y."/>
            <person name="Boore J.L."/>
            <person name="Simakov O."/>
            <person name="Marletaz F."/>
            <person name="Cho S.-J."/>
            <person name="Edsinger-Gonzales E."/>
            <person name="Havlak P."/>
            <person name="Kuo D.-H."/>
            <person name="Larsson T."/>
            <person name="Lv J."/>
            <person name="Arendt D."/>
            <person name="Savage R."/>
            <person name="Osoegawa K."/>
            <person name="de Jong P."/>
            <person name="Lindberg D.R."/>
            <person name="Seaver E.C."/>
            <person name="Weisblat D.A."/>
            <person name="Putnam N.H."/>
            <person name="Grigoriev I.V."/>
            <person name="Rokhsar D.S."/>
        </authorList>
    </citation>
    <scope>NUCLEOTIDE SEQUENCE</scope>
</reference>
<dbReference type="EMBL" id="KB097304">
    <property type="protein sequence ID" value="ESN97708.1"/>
    <property type="molecule type" value="Genomic_DNA"/>
</dbReference>
<evidence type="ECO:0000313" key="2">
    <source>
        <dbReference type="EnsemblMetazoa" id="HelroP177767"/>
    </source>
</evidence>
<dbReference type="InParanoid" id="T1FC80"/>
<dbReference type="Proteomes" id="UP000015101">
    <property type="component" value="Unassembled WGS sequence"/>
</dbReference>
<dbReference type="GO" id="GO:0007165">
    <property type="term" value="P:signal transduction"/>
    <property type="evidence" value="ECO:0000318"/>
    <property type="project" value="GO_Central"/>
</dbReference>
<name>T1FC80_HELRO</name>
<gene>
    <name evidence="2" type="primary">20206429</name>
    <name evidence="1" type="ORF">HELRODRAFT_177767</name>
</gene>
<dbReference type="RefSeq" id="XP_009024167.1">
    <property type="nucleotide sequence ID" value="XM_009025919.1"/>
</dbReference>
<protein>
    <recommendedName>
        <fullName evidence="4">WSC domain-containing protein</fullName>
    </recommendedName>
</protein>
<dbReference type="KEGG" id="hro:HELRODRAFT_177767"/>
<evidence type="ECO:0008006" key="4">
    <source>
        <dbReference type="Google" id="ProtNLM"/>
    </source>
</evidence>
<keyword evidence="3" id="KW-1185">Reference proteome</keyword>
<evidence type="ECO:0000313" key="1">
    <source>
        <dbReference type="EMBL" id="ESN97708.1"/>
    </source>
</evidence>
<evidence type="ECO:0000313" key="3">
    <source>
        <dbReference type="Proteomes" id="UP000015101"/>
    </source>
</evidence>
<dbReference type="GeneID" id="20206429"/>
<dbReference type="EMBL" id="AMQM01006171">
    <property type="status" value="NOT_ANNOTATED_CDS"/>
    <property type="molecule type" value="Genomic_DNA"/>
</dbReference>
<organism evidence="2 3">
    <name type="scientific">Helobdella robusta</name>
    <name type="common">Californian leech</name>
    <dbReference type="NCBI Taxonomy" id="6412"/>
    <lineage>
        <taxon>Eukaryota</taxon>
        <taxon>Metazoa</taxon>
        <taxon>Spiralia</taxon>
        <taxon>Lophotrochozoa</taxon>
        <taxon>Annelida</taxon>
        <taxon>Clitellata</taxon>
        <taxon>Hirudinea</taxon>
        <taxon>Rhynchobdellida</taxon>
        <taxon>Glossiphoniidae</taxon>
        <taxon>Helobdella</taxon>
    </lineage>
</organism>
<reference evidence="1 3" key="2">
    <citation type="journal article" date="2013" name="Nature">
        <title>Insights into bilaterian evolution from three spiralian genomes.</title>
        <authorList>
            <person name="Simakov O."/>
            <person name="Marletaz F."/>
            <person name="Cho S.J."/>
            <person name="Edsinger-Gonzales E."/>
            <person name="Havlak P."/>
            <person name="Hellsten U."/>
            <person name="Kuo D.H."/>
            <person name="Larsson T."/>
            <person name="Lv J."/>
            <person name="Arendt D."/>
            <person name="Savage R."/>
            <person name="Osoegawa K."/>
            <person name="de Jong P."/>
            <person name="Grimwood J."/>
            <person name="Chapman J.A."/>
            <person name="Shapiro H."/>
            <person name="Aerts A."/>
            <person name="Otillar R.P."/>
            <person name="Terry A.Y."/>
            <person name="Boore J.L."/>
            <person name="Grigoriev I.V."/>
            <person name="Lindberg D.R."/>
            <person name="Seaver E.C."/>
            <person name="Weisblat D.A."/>
            <person name="Putnam N.H."/>
            <person name="Rokhsar D.S."/>
        </authorList>
    </citation>
    <scope>NUCLEOTIDE SEQUENCE</scope>
</reference>
<dbReference type="GO" id="GO:0004888">
    <property type="term" value="F:transmembrane signaling receptor activity"/>
    <property type="evidence" value="ECO:0000318"/>
    <property type="project" value="GO_Central"/>
</dbReference>
<dbReference type="HOGENOM" id="CLU_912997_0_0_1"/>
<dbReference type="EnsemblMetazoa" id="HelroT177767">
    <property type="protein sequence ID" value="HelroP177767"/>
    <property type="gene ID" value="HelroG177767"/>
</dbReference>